<dbReference type="Proteomes" id="UP001589683">
    <property type="component" value="Unassembled WGS sequence"/>
</dbReference>
<gene>
    <name evidence="3" type="ORF">ACFFUT_06455</name>
</gene>
<evidence type="ECO:0000313" key="4">
    <source>
        <dbReference type="Proteomes" id="UP001589683"/>
    </source>
</evidence>
<keyword evidence="4" id="KW-1185">Reference proteome</keyword>
<sequence length="134" mass="14232">MYKKVIVSLALDHGIGQTAIEAARSLVDKGGEIIAVHVYEPLHGSVSTYVTDEAVATALQKTKDRLAERVAGSPDVKALLLKGHSGRVITDYAKECGADCIVIGSHKPGLSDYFLGSTAARIVRHAPCSVHVLR</sequence>
<protein>
    <submittedName>
        <fullName evidence="3">Universal stress protein</fullName>
    </submittedName>
</protein>
<comment type="caution">
    <text evidence="3">The sequence shown here is derived from an EMBL/GenBank/DDBJ whole genome shotgun (WGS) entry which is preliminary data.</text>
</comment>
<accession>A0ABV5JF69</accession>
<dbReference type="PRINTS" id="PR01438">
    <property type="entry name" value="UNVRSLSTRESS"/>
</dbReference>
<feature type="domain" description="UspA" evidence="2">
    <location>
        <begin position="1"/>
        <end position="134"/>
    </location>
</feature>
<dbReference type="RefSeq" id="WP_213888776.1">
    <property type="nucleotide sequence ID" value="NZ_JAGFNU010000005.1"/>
</dbReference>
<name>A0ABV5JF69_9RHOB</name>
<dbReference type="InterPro" id="IPR006015">
    <property type="entry name" value="Universal_stress_UspA"/>
</dbReference>
<organism evidence="3 4">
    <name type="scientific">Pseudohalocynthiibacter aestuariivivens</name>
    <dbReference type="NCBI Taxonomy" id="1591409"/>
    <lineage>
        <taxon>Bacteria</taxon>
        <taxon>Pseudomonadati</taxon>
        <taxon>Pseudomonadota</taxon>
        <taxon>Alphaproteobacteria</taxon>
        <taxon>Rhodobacterales</taxon>
        <taxon>Paracoccaceae</taxon>
        <taxon>Pseudohalocynthiibacter</taxon>
    </lineage>
</organism>
<dbReference type="Pfam" id="PF00582">
    <property type="entry name" value="Usp"/>
    <property type="match status" value="1"/>
</dbReference>
<dbReference type="PANTHER" id="PTHR46268">
    <property type="entry name" value="STRESS RESPONSE PROTEIN NHAX"/>
    <property type="match status" value="1"/>
</dbReference>
<proteinExistence type="inferred from homology"/>
<dbReference type="SUPFAM" id="SSF52402">
    <property type="entry name" value="Adenine nucleotide alpha hydrolases-like"/>
    <property type="match status" value="1"/>
</dbReference>
<dbReference type="PANTHER" id="PTHR46268:SF6">
    <property type="entry name" value="UNIVERSAL STRESS PROTEIN UP12"/>
    <property type="match status" value="1"/>
</dbReference>
<dbReference type="CDD" id="cd00293">
    <property type="entry name" value="USP-like"/>
    <property type="match status" value="1"/>
</dbReference>
<dbReference type="InterPro" id="IPR006016">
    <property type="entry name" value="UspA"/>
</dbReference>
<dbReference type="InterPro" id="IPR014729">
    <property type="entry name" value="Rossmann-like_a/b/a_fold"/>
</dbReference>
<reference evidence="3 4" key="1">
    <citation type="submission" date="2024-09" db="EMBL/GenBank/DDBJ databases">
        <authorList>
            <person name="Sun Q."/>
            <person name="Mori K."/>
        </authorList>
    </citation>
    <scope>NUCLEOTIDE SEQUENCE [LARGE SCALE GENOMIC DNA]</scope>
    <source>
        <strain evidence="3 4">CECT 8726</strain>
    </source>
</reference>
<evidence type="ECO:0000259" key="2">
    <source>
        <dbReference type="Pfam" id="PF00582"/>
    </source>
</evidence>
<dbReference type="EMBL" id="JBHMEA010000016">
    <property type="protein sequence ID" value="MFB9231428.1"/>
    <property type="molecule type" value="Genomic_DNA"/>
</dbReference>
<comment type="similarity">
    <text evidence="1">Belongs to the universal stress protein A family.</text>
</comment>
<dbReference type="Gene3D" id="3.40.50.620">
    <property type="entry name" value="HUPs"/>
    <property type="match status" value="1"/>
</dbReference>
<evidence type="ECO:0000256" key="1">
    <source>
        <dbReference type="ARBA" id="ARBA00008791"/>
    </source>
</evidence>
<evidence type="ECO:0000313" key="3">
    <source>
        <dbReference type="EMBL" id="MFB9231428.1"/>
    </source>
</evidence>